<name>A0ABP0R3R9_9DINO</name>
<evidence type="ECO:0008006" key="3">
    <source>
        <dbReference type="Google" id="ProtNLM"/>
    </source>
</evidence>
<reference evidence="1 2" key="1">
    <citation type="submission" date="2024-02" db="EMBL/GenBank/DDBJ databases">
        <authorList>
            <person name="Chen Y."/>
            <person name="Shah S."/>
            <person name="Dougan E. K."/>
            <person name="Thang M."/>
            <person name="Chan C."/>
        </authorList>
    </citation>
    <scope>NUCLEOTIDE SEQUENCE [LARGE SCALE GENOMIC DNA]</scope>
</reference>
<accession>A0ABP0R3R9</accession>
<protein>
    <recommendedName>
        <fullName evidence="3">KIF-binding protein</fullName>
    </recommendedName>
</protein>
<comment type="caution">
    <text evidence="1">The sequence shown here is derived from an EMBL/GenBank/DDBJ whole genome shotgun (WGS) entry which is preliminary data.</text>
</comment>
<evidence type="ECO:0000313" key="2">
    <source>
        <dbReference type="Proteomes" id="UP001642484"/>
    </source>
</evidence>
<keyword evidence="2" id="KW-1185">Reference proteome</keyword>
<sequence>MSTAEGAILEVDQKLAFAKALPEEIQKLAWSRAGLLPTTTDDAVLRANAARLMEHTTTVVREARLAWVDAAVRDDAVKANIALLPPADFLARAQVECMPESVRADWSRVLKGDDSADLVALRAQLFHNMWSLDAAVEKYEKGLSFGEKYAKKEPGRDAVQSFLSLFDLEQRQAFGLPAKKTSMWRDACSAAYTLAWHIFKSHAQTGILWSSGLGEAWTRLRGTGPAGLSAHTAA</sequence>
<organism evidence="1 2">
    <name type="scientific">Durusdinium trenchii</name>
    <dbReference type="NCBI Taxonomy" id="1381693"/>
    <lineage>
        <taxon>Eukaryota</taxon>
        <taxon>Sar</taxon>
        <taxon>Alveolata</taxon>
        <taxon>Dinophyceae</taxon>
        <taxon>Suessiales</taxon>
        <taxon>Symbiodiniaceae</taxon>
        <taxon>Durusdinium</taxon>
    </lineage>
</organism>
<evidence type="ECO:0000313" key="1">
    <source>
        <dbReference type="EMBL" id="CAK9095234.1"/>
    </source>
</evidence>
<dbReference type="Proteomes" id="UP001642484">
    <property type="component" value="Unassembled WGS sequence"/>
</dbReference>
<dbReference type="EMBL" id="CAXAMN010025458">
    <property type="protein sequence ID" value="CAK9095234.1"/>
    <property type="molecule type" value="Genomic_DNA"/>
</dbReference>
<proteinExistence type="predicted"/>
<gene>
    <name evidence="1" type="ORF">CCMP2556_LOCUS45378</name>
</gene>